<dbReference type="OMA" id="NPCERLS"/>
<sequence length="219" mass="23872">KFEDKLLQLYHSARQQLKISSRIQPADLLAARSVNLKLSSSAADLLEIDKTSGVSVRAKTKSKLNAIVMPGKIPDRGGRPTEIEPPPPEMPAWQQRSAGGGHLRGRGAGAAPQSQRQQGRGGGRVQGGWNTSDSVNGGSHWSNQGTTFYPQSQQSHGGYQQHGYSHDNRQPYHGQQQGAAYYQDFYGITGQQQYGSHLNQQGNDGRRGGGRGSRGYDRY</sequence>
<reference evidence="4" key="1">
    <citation type="submission" date="2022-11" db="UniProtKB">
        <authorList>
            <consortium name="WormBaseParasite"/>
        </authorList>
    </citation>
    <scope>IDENTIFICATION</scope>
</reference>
<dbReference type="PANTHER" id="PTHR31353:SF1">
    <property type="entry name" value="PROTEIN FAM98B"/>
    <property type="match status" value="1"/>
</dbReference>
<organism evidence="3 4">
    <name type="scientific">Romanomermis culicivorax</name>
    <name type="common">Nematode worm</name>
    <dbReference type="NCBI Taxonomy" id="13658"/>
    <lineage>
        <taxon>Eukaryota</taxon>
        <taxon>Metazoa</taxon>
        <taxon>Ecdysozoa</taxon>
        <taxon>Nematoda</taxon>
        <taxon>Enoplea</taxon>
        <taxon>Dorylaimia</taxon>
        <taxon>Mermithida</taxon>
        <taxon>Mermithoidea</taxon>
        <taxon>Mermithidae</taxon>
        <taxon>Romanomermis</taxon>
    </lineage>
</organism>
<dbReference type="WBParaSite" id="nRc.2.0.1.t10355-RA">
    <property type="protein sequence ID" value="nRc.2.0.1.t10355-RA"/>
    <property type="gene ID" value="nRc.2.0.1.g10355"/>
</dbReference>
<proteinExistence type="inferred from homology"/>
<feature type="compositionally biased region" description="Low complexity" evidence="2">
    <location>
        <begin position="149"/>
        <end position="163"/>
    </location>
</feature>
<evidence type="ECO:0000256" key="1">
    <source>
        <dbReference type="ARBA" id="ARBA00007218"/>
    </source>
</evidence>
<feature type="compositionally biased region" description="Polar residues" evidence="2">
    <location>
        <begin position="129"/>
        <end position="148"/>
    </location>
</feature>
<accession>A0A915I868</accession>
<evidence type="ECO:0000256" key="2">
    <source>
        <dbReference type="SAM" id="MobiDB-lite"/>
    </source>
</evidence>
<dbReference type="Proteomes" id="UP000887565">
    <property type="component" value="Unplaced"/>
</dbReference>
<feature type="compositionally biased region" description="Basic and acidic residues" evidence="2">
    <location>
        <begin position="73"/>
        <end position="82"/>
    </location>
</feature>
<keyword evidence="3" id="KW-1185">Reference proteome</keyword>
<dbReference type="PANTHER" id="PTHR31353">
    <property type="entry name" value="FAM98"/>
    <property type="match status" value="1"/>
</dbReference>
<protein>
    <submittedName>
        <fullName evidence="4">Uncharacterized protein</fullName>
    </submittedName>
</protein>
<feature type="region of interest" description="Disordered" evidence="2">
    <location>
        <begin position="192"/>
        <end position="219"/>
    </location>
</feature>
<name>A0A915I868_ROMCU</name>
<feature type="region of interest" description="Disordered" evidence="2">
    <location>
        <begin position="69"/>
        <end position="178"/>
    </location>
</feature>
<comment type="similarity">
    <text evidence="1">Belongs to the FAM98 family.</text>
</comment>
<evidence type="ECO:0000313" key="3">
    <source>
        <dbReference type="Proteomes" id="UP000887565"/>
    </source>
</evidence>
<dbReference type="GO" id="GO:0072669">
    <property type="term" value="C:tRNA-splicing ligase complex"/>
    <property type="evidence" value="ECO:0007669"/>
    <property type="project" value="TreeGrafter"/>
</dbReference>
<dbReference type="Pfam" id="PF10239">
    <property type="entry name" value="DUF2465"/>
    <property type="match status" value="1"/>
</dbReference>
<feature type="compositionally biased region" description="Gly residues" evidence="2">
    <location>
        <begin position="98"/>
        <end position="108"/>
    </location>
</feature>
<feature type="compositionally biased region" description="Low complexity" evidence="2">
    <location>
        <begin position="109"/>
        <end position="118"/>
    </location>
</feature>
<dbReference type="InterPro" id="IPR018797">
    <property type="entry name" value="FAM98"/>
</dbReference>
<dbReference type="AlphaFoldDB" id="A0A915I868"/>
<evidence type="ECO:0000313" key="4">
    <source>
        <dbReference type="WBParaSite" id="nRc.2.0.1.t10355-RA"/>
    </source>
</evidence>